<comment type="caution">
    <text evidence="3">The sequence shown here is derived from an EMBL/GenBank/DDBJ whole genome shotgun (WGS) entry which is preliminary data.</text>
</comment>
<evidence type="ECO:0000313" key="3">
    <source>
        <dbReference type="EMBL" id="OLA39534.1"/>
    </source>
</evidence>
<dbReference type="InterPro" id="IPR052723">
    <property type="entry name" value="Acyl-CoA_thioesterase_PaaI"/>
</dbReference>
<gene>
    <name evidence="3" type="ORF">BHW43_01225</name>
</gene>
<dbReference type="AlphaFoldDB" id="A0A1Q6RAZ3"/>
<evidence type="ECO:0000313" key="4">
    <source>
        <dbReference type="Proteomes" id="UP000186777"/>
    </source>
</evidence>
<dbReference type="InterPro" id="IPR029069">
    <property type="entry name" value="HotDog_dom_sf"/>
</dbReference>
<proteinExistence type="predicted"/>
<dbReference type="InterPro" id="IPR006683">
    <property type="entry name" value="Thioestr_dom"/>
</dbReference>
<dbReference type="EMBL" id="MNTG01000001">
    <property type="protein sequence ID" value="OLA39534.1"/>
    <property type="molecule type" value="Genomic_DNA"/>
</dbReference>
<evidence type="ECO:0000259" key="2">
    <source>
        <dbReference type="Pfam" id="PF03061"/>
    </source>
</evidence>
<accession>A0A1Q6RAZ3</accession>
<dbReference type="Proteomes" id="UP000186777">
    <property type="component" value="Unassembled WGS sequence"/>
</dbReference>
<dbReference type="Pfam" id="PF03061">
    <property type="entry name" value="4HBT"/>
    <property type="match status" value="1"/>
</dbReference>
<dbReference type="InterPro" id="IPR003736">
    <property type="entry name" value="PAAI_dom"/>
</dbReference>
<name>A0A1Q6RAZ3_9FIRM</name>
<dbReference type="STRING" id="626940.BHW43_01225"/>
<organism evidence="3 4">
    <name type="scientific">Phascolarctobacterium succinatutens</name>
    <dbReference type="NCBI Taxonomy" id="626940"/>
    <lineage>
        <taxon>Bacteria</taxon>
        <taxon>Bacillati</taxon>
        <taxon>Bacillota</taxon>
        <taxon>Negativicutes</taxon>
        <taxon>Acidaminococcales</taxon>
        <taxon>Acidaminococcaceae</taxon>
        <taxon>Phascolarctobacterium</taxon>
    </lineage>
</organism>
<evidence type="ECO:0000256" key="1">
    <source>
        <dbReference type="ARBA" id="ARBA00022801"/>
    </source>
</evidence>
<dbReference type="PANTHER" id="PTHR42856">
    <property type="entry name" value="ACYL-COENZYME A THIOESTERASE PAAI"/>
    <property type="match status" value="1"/>
</dbReference>
<reference evidence="3 4" key="1">
    <citation type="journal article" date="2016" name="Nat. Biotechnol.">
        <title>Measurement of bacterial replication rates in microbial communities.</title>
        <authorList>
            <person name="Brown C.T."/>
            <person name="Olm M.R."/>
            <person name="Thomas B.C."/>
            <person name="Banfield J.F."/>
        </authorList>
    </citation>
    <scope>NUCLEOTIDE SEQUENCE [LARGE SCALE GENOMIC DNA]</scope>
    <source>
        <strain evidence="3">46_33</strain>
    </source>
</reference>
<keyword evidence="1" id="KW-0378">Hydrolase</keyword>
<dbReference type="PANTHER" id="PTHR42856:SF1">
    <property type="entry name" value="ACYL-COENZYME A THIOESTERASE PAAI"/>
    <property type="match status" value="1"/>
</dbReference>
<sequence>MKGGVFMNPEEIIRKMWSSNAFMNVLKIEIKEVHCGGATLVMPIDFDIHTNHWLGVHGGAMAALADCVTGITCASVGKICTTLNMNIDYISNVRGLGALSVTSRIVHKGQSTINIVSEIKDDAGNLICNVTYIMFVMDKLQEVPEKW</sequence>
<dbReference type="Gene3D" id="3.10.129.10">
    <property type="entry name" value="Hotdog Thioesterase"/>
    <property type="match status" value="1"/>
</dbReference>
<protein>
    <recommendedName>
        <fullName evidence="2">Thioesterase domain-containing protein</fullName>
    </recommendedName>
</protein>
<dbReference type="NCBIfam" id="TIGR00369">
    <property type="entry name" value="unchar_dom_1"/>
    <property type="match status" value="1"/>
</dbReference>
<feature type="domain" description="Thioesterase" evidence="2">
    <location>
        <begin position="56"/>
        <end position="128"/>
    </location>
</feature>
<dbReference type="GO" id="GO:0016289">
    <property type="term" value="F:acyl-CoA hydrolase activity"/>
    <property type="evidence" value="ECO:0007669"/>
    <property type="project" value="TreeGrafter"/>
</dbReference>
<dbReference type="SUPFAM" id="SSF54637">
    <property type="entry name" value="Thioesterase/thiol ester dehydrase-isomerase"/>
    <property type="match status" value="1"/>
</dbReference>
<dbReference type="CDD" id="cd03443">
    <property type="entry name" value="PaaI_thioesterase"/>
    <property type="match status" value="1"/>
</dbReference>